<sequence>MRETVLIQRHDSIVVYVHNSICFEKWEVVLIPEKQEQYAYLIKKNTNKNKIIDILCVLKYTYAVPGTMDDNIYIY</sequence>
<organism evidence="1">
    <name type="scientific">Eucalyptus grandis</name>
    <name type="common">Flooded gum</name>
    <dbReference type="NCBI Taxonomy" id="71139"/>
    <lineage>
        <taxon>Eukaryota</taxon>
        <taxon>Viridiplantae</taxon>
        <taxon>Streptophyta</taxon>
        <taxon>Embryophyta</taxon>
        <taxon>Tracheophyta</taxon>
        <taxon>Spermatophyta</taxon>
        <taxon>Magnoliopsida</taxon>
        <taxon>eudicotyledons</taxon>
        <taxon>Gunneridae</taxon>
        <taxon>Pentapetalae</taxon>
        <taxon>rosids</taxon>
        <taxon>malvids</taxon>
        <taxon>Myrtales</taxon>
        <taxon>Myrtaceae</taxon>
        <taxon>Myrtoideae</taxon>
        <taxon>Eucalypteae</taxon>
        <taxon>Eucalyptus</taxon>
    </lineage>
</organism>
<reference evidence="1" key="1">
    <citation type="submission" date="2013-07" db="EMBL/GenBank/DDBJ databases">
        <title>The genome of Eucalyptus grandis.</title>
        <authorList>
            <person name="Schmutz J."/>
            <person name="Hayes R."/>
            <person name="Myburg A."/>
            <person name="Tuskan G."/>
            <person name="Grattapaglia D."/>
            <person name="Rokhsar D.S."/>
        </authorList>
    </citation>
    <scope>NUCLEOTIDE SEQUENCE</scope>
    <source>
        <tissue evidence="1">Leaf extractions</tissue>
    </source>
</reference>
<proteinExistence type="predicted"/>
<dbReference type="Gramene" id="KCW78301">
    <property type="protein sequence ID" value="KCW78301"/>
    <property type="gene ID" value="EUGRSUZ_D02481"/>
</dbReference>
<name>A0A059CJD8_EUCGR</name>
<dbReference type="AlphaFoldDB" id="A0A059CJD8"/>
<gene>
    <name evidence="1" type="ORF">EUGRSUZ_D02481</name>
</gene>
<accession>A0A059CJD8</accession>
<dbReference type="EMBL" id="KK198756">
    <property type="protein sequence ID" value="KCW78301.1"/>
    <property type="molecule type" value="Genomic_DNA"/>
</dbReference>
<dbReference type="InParanoid" id="A0A059CJD8"/>
<protein>
    <submittedName>
        <fullName evidence="1">Uncharacterized protein</fullName>
    </submittedName>
</protein>
<evidence type="ECO:0000313" key="1">
    <source>
        <dbReference type="EMBL" id="KCW78301.1"/>
    </source>
</evidence>